<evidence type="ECO:0000256" key="3">
    <source>
        <dbReference type="PIRNR" id="PIRNR000185"/>
    </source>
</evidence>
<comment type="similarity">
    <text evidence="1 3">Belongs to the Glu/Leu/Phe/Val dehydrogenases family.</text>
</comment>
<dbReference type="SUPFAM" id="SSF51735">
    <property type="entry name" value="NAD(P)-binding Rossmann-fold domains"/>
    <property type="match status" value="1"/>
</dbReference>
<comment type="caution">
    <text evidence="5">The sequence shown here is derived from an EMBL/GenBank/DDBJ whole genome shotgun (WGS) entry which is preliminary data.</text>
</comment>
<dbReference type="Proteomes" id="UP001597181">
    <property type="component" value="Unassembled WGS sequence"/>
</dbReference>
<dbReference type="Pfam" id="PF02812">
    <property type="entry name" value="ELFV_dehydrog_N"/>
    <property type="match status" value="1"/>
</dbReference>
<evidence type="ECO:0000313" key="5">
    <source>
        <dbReference type="EMBL" id="MFD1203167.1"/>
    </source>
</evidence>
<dbReference type="InterPro" id="IPR036291">
    <property type="entry name" value="NAD(P)-bd_dom_sf"/>
</dbReference>
<organism evidence="5 6">
    <name type="scientific">Leucobacter albus</name>
    <dbReference type="NCBI Taxonomy" id="272210"/>
    <lineage>
        <taxon>Bacteria</taxon>
        <taxon>Bacillati</taxon>
        <taxon>Actinomycetota</taxon>
        <taxon>Actinomycetes</taxon>
        <taxon>Micrococcales</taxon>
        <taxon>Microbacteriaceae</taxon>
        <taxon>Leucobacter</taxon>
    </lineage>
</organism>
<keyword evidence="2 3" id="KW-0560">Oxidoreductase</keyword>
<dbReference type="SMART" id="SM00839">
    <property type="entry name" value="ELFV_dehydrog"/>
    <property type="match status" value="1"/>
</dbReference>
<dbReference type="InterPro" id="IPR033524">
    <property type="entry name" value="Glu/Leu/Phe/Val_DH_AS"/>
</dbReference>
<keyword evidence="6" id="KW-1185">Reference proteome</keyword>
<dbReference type="Pfam" id="PF00208">
    <property type="entry name" value="ELFV_dehydrog"/>
    <property type="match status" value="1"/>
</dbReference>
<dbReference type="PANTHER" id="PTHR11606:SF13">
    <property type="entry name" value="GLUTAMATE DEHYDROGENASE 1, MITOCHONDRIAL"/>
    <property type="match status" value="1"/>
</dbReference>
<dbReference type="Gene3D" id="3.40.50.10860">
    <property type="entry name" value="Leucine Dehydrogenase, chain A, domain 1"/>
    <property type="match status" value="1"/>
</dbReference>
<evidence type="ECO:0000256" key="1">
    <source>
        <dbReference type="ARBA" id="ARBA00006382"/>
    </source>
</evidence>
<protein>
    <recommendedName>
        <fullName evidence="3">Glutamate dehydrogenase</fullName>
    </recommendedName>
</protein>
<dbReference type="PANTHER" id="PTHR11606">
    <property type="entry name" value="GLUTAMATE DEHYDROGENASE"/>
    <property type="match status" value="1"/>
</dbReference>
<sequence length="407" mass="42664">MNANVLGPRPSFMEIVWQDDLSDATGYVVIDRLLRGVASGGLRMRAGCTLEEVRGLAQAMTKKEAVHLLEGARYVPVGGAKGGIDFDPRHPGAKGVLERFLDSLSPILRSYWAVGEDLGVRQHDIDEIFERRGWGSAVAPVRRLLGAERETAAADARLARAFSVTVDGIAQDELVGGYGVTVAALTAMRLRGIDPVGARAVVQGLGSMGGATARFLSRAGVRIVAVVDAARVIVDDSGLDVELLLAARDAFGTVDRSRLPGGARELPGDRWLSIECDVLVPAAVSNCIGVSNCEQITAGLVVEAANLPVSAEAERALADRGVAVIPDFVANSGTNAWWWWVLFGDIDGSWEQSTAMLDERIGALTEAALLDAARDGITPRAAALAIAARGLAAIEAGDRALAAGAVA</sequence>
<dbReference type="InterPro" id="IPR006097">
    <property type="entry name" value="Glu/Leu/Phe/Val/Trp_DH_dimer"/>
</dbReference>
<dbReference type="InterPro" id="IPR046346">
    <property type="entry name" value="Aminoacid_DH-like_N_sf"/>
</dbReference>
<gene>
    <name evidence="5" type="ORF">ACFQ3U_14810</name>
</gene>
<dbReference type="PROSITE" id="PS00074">
    <property type="entry name" value="GLFV_DEHYDROGENASE"/>
    <property type="match status" value="1"/>
</dbReference>
<evidence type="ECO:0000313" key="6">
    <source>
        <dbReference type="Proteomes" id="UP001597181"/>
    </source>
</evidence>
<proteinExistence type="inferred from homology"/>
<evidence type="ECO:0000256" key="2">
    <source>
        <dbReference type="ARBA" id="ARBA00023002"/>
    </source>
</evidence>
<dbReference type="SUPFAM" id="SSF53223">
    <property type="entry name" value="Aminoacid dehydrogenase-like, N-terminal domain"/>
    <property type="match status" value="1"/>
</dbReference>
<reference evidence="6" key="1">
    <citation type="journal article" date="2019" name="Int. J. Syst. Evol. Microbiol.">
        <title>The Global Catalogue of Microorganisms (GCM) 10K type strain sequencing project: providing services to taxonomists for standard genome sequencing and annotation.</title>
        <authorList>
            <consortium name="The Broad Institute Genomics Platform"/>
            <consortium name="The Broad Institute Genome Sequencing Center for Infectious Disease"/>
            <person name="Wu L."/>
            <person name="Ma J."/>
        </authorList>
    </citation>
    <scope>NUCLEOTIDE SEQUENCE [LARGE SCALE GENOMIC DNA]</scope>
    <source>
        <strain evidence="6">CCUG 50213</strain>
    </source>
</reference>
<name>A0ABW3TRS2_9MICO</name>
<dbReference type="InterPro" id="IPR014362">
    <property type="entry name" value="Glu_DH"/>
</dbReference>
<dbReference type="EMBL" id="JBHTLY010000009">
    <property type="protein sequence ID" value="MFD1203167.1"/>
    <property type="molecule type" value="Genomic_DNA"/>
</dbReference>
<dbReference type="InterPro" id="IPR006096">
    <property type="entry name" value="Glu/Leu/Phe/Val/Trp_DH_C"/>
</dbReference>
<feature type="domain" description="Glutamate/phenylalanine/leucine/valine/L-tryptophan dehydrogenase C-terminal" evidence="4">
    <location>
        <begin position="168"/>
        <end position="397"/>
    </location>
</feature>
<accession>A0ABW3TRS2</accession>
<evidence type="ECO:0000259" key="4">
    <source>
        <dbReference type="SMART" id="SM00839"/>
    </source>
</evidence>
<dbReference type="Gene3D" id="3.40.50.720">
    <property type="entry name" value="NAD(P)-binding Rossmann-like Domain"/>
    <property type="match status" value="1"/>
</dbReference>
<dbReference type="PIRSF" id="PIRSF000185">
    <property type="entry name" value="Glu_DH"/>
    <property type="match status" value="1"/>
</dbReference>
<dbReference type="RefSeq" id="WP_343961487.1">
    <property type="nucleotide sequence ID" value="NZ_BAAAKZ010000012.1"/>
</dbReference>